<dbReference type="EMBL" id="OU900096">
    <property type="protein sequence ID" value="CAG9860584.1"/>
    <property type="molecule type" value="Genomic_DNA"/>
</dbReference>
<dbReference type="GO" id="GO:0004601">
    <property type="term" value="F:peroxidase activity"/>
    <property type="evidence" value="ECO:0007669"/>
    <property type="project" value="UniProtKB-KW"/>
</dbReference>
<name>A0A9N9XN53_PHYSR</name>
<evidence type="ECO:0000256" key="1">
    <source>
        <dbReference type="ARBA" id="ARBA00022559"/>
    </source>
</evidence>
<feature type="binding site" description="axial binding residue" evidence="2">
    <location>
        <position position="411"/>
    </location>
    <ligand>
        <name>heme b</name>
        <dbReference type="ChEBI" id="CHEBI:60344"/>
    </ligand>
    <ligandPart>
        <name>Fe</name>
        <dbReference type="ChEBI" id="CHEBI:18248"/>
    </ligandPart>
</feature>
<dbReference type="PANTHER" id="PTHR11475">
    <property type="entry name" value="OXIDASE/PEROXIDASE"/>
    <property type="match status" value="1"/>
</dbReference>
<evidence type="ECO:0000313" key="4">
    <source>
        <dbReference type="EMBL" id="CAG9860584.1"/>
    </source>
</evidence>
<dbReference type="InterPro" id="IPR019791">
    <property type="entry name" value="Haem_peroxidase_animal"/>
</dbReference>
<keyword evidence="2" id="KW-0408">Iron</keyword>
<dbReference type="Proteomes" id="UP001153712">
    <property type="component" value="Chromosome 3"/>
</dbReference>
<keyword evidence="2" id="KW-0479">Metal-binding</keyword>
<evidence type="ECO:0000256" key="2">
    <source>
        <dbReference type="PIRSR" id="PIRSR619791-2"/>
    </source>
</evidence>
<dbReference type="FunFam" id="1.10.640.10:FF:000009">
    <property type="entry name" value="Peroxidase, isoform B"/>
    <property type="match status" value="1"/>
</dbReference>
<dbReference type="PROSITE" id="PS50292">
    <property type="entry name" value="PEROXIDASE_3"/>
    <property type="match status" value="1"/>
</dbReference>
<evidence type="ECO:0000256" key="3">
    <source>
        <dbReference type="SAM" id="SignalP"/>
    </source>
</evidence>
<feature type="signal peptide" evidence="3">
    <location>
        <begin position="1"/>
        <end position="18"/>
    </location>
</feature>
<proteinExistence type="predicted"/>
<dbReference type="PANTHER" id="PTHR11475:SF86">
    <property type="entry name" value="PEROXIDASE"/>
    <property type="match status" value="1"/>
</dbReference>
<dbReference type="PRINTS" id="PR00457">
    <property type="entry name" value="ANPEROXIDASE"/>
</dbReference>
<protein>
    <submittedName>
        <fullName evidence="4">Uncharacterized protein</fullName>
    </submittedName>
</protein>
<keyword evidence="3" id="KW-0732">Signal</keyword>
<gene>
    <name evidence="4" type="ORF">PHYEVI_LOCUS6934</name>
</gene>
<dbReference type="SUPFAM" id="SSF48113">
    <property type="entry name" value="Heme-dependent peroxidases"/>
    <property type="match status" value="1"/>
</dbReference>
<dbReference type="CDD" id="cd09823">
    <property type="entry name" value="peroxinectin_like"/>
    <property type="match status" value="1"/>
</dbReference>
<keyword evidence="5" id="KW-1185">Reference proteome</keyword>
<keyword evidence="2" id="KW-0349">Heme</keyword>
<dbReference type="AlphaFoldDB" id="A0A9N9XN53"/>
<accession>A0A9N9XN53</accession>
<dbReference type="OrthoDB" id="823504at2759"/>
<feature type="chain" id="PRO_5040127275" evidence="3">
    <location>
        <begin position="19"/>
        <end position="669"/>
    </location>
</feature>
<dbReference type="GO" id="GO:0020037">
    <property type="term" value="F:heme binding"/>
    <property type="evidence" value="ECO:0007669"/>
    <property type="project" value="InterPro"/>
</dbReference>
<sequence length="669" mass="76804">MLMKTLLIFFQIFVFNHAQDDFFKGSTIYDDLLRAGLIYRNQFSLPKNQIHQISPNEINLKAKFGNNECGIVPETCPKSIYRSYDGSCNNLKHPSWGTPNTPYNRLLPANYADGIKEPPLSKSGKPLPLARSISLLLYPNIPNEDHVFTLNVMQFGQIVTHDLSMTAGSTQTQYYKDSCCSADGQLLDPSTIPAFCYPMIIPPNDPAHANDNTRCMSFDRTVTNKDRQCVSERHTAEQLTSVNHYLDLSFVYGNDDETNRKLREFQHGRLRADIRNGYQWLPRATNASGTCRLINPNDACYVAGDTRLNQNPQLAILHTVFLREHNRIAHFLSHLNPHWDDELVFQESRKINIAQYQQITCYEWLPYIIGEENAYKARILWKTDGFIDDYDENVDATVLNEHSTAALRHFHSLVRGQLHLIKESRYSEGTVRFSDVLGRPQIIEEHQGFDHLMRGLTTQPQSASDQFHTSEITQFLFRSDNETFGVDLKAFDVQRSRDHGLASYNDYRELWKIPRARKFEDFLDFISYENVDRLARLYEHPDDVDLTVGGSLETNLPGALVGPTFLGIIAESFYRTRVGDRFWFENGGPSNFNPDQLREIRKARMAKLLCDNANAIRTMQLKGFEKLSSSNPLIPCQSLPSIDLSLWKEDRGNDPVEYVSLIQKVFDFK</sequence>
<dbReference type="GO" id="GO:0046872">
    <property type="term" value="F:metal ion binding"/>
    <property type="evidence" value="ECO:0007669"/>
    <property type="project" value="UniProtKB-KW"/>
</dbReference>
<dbReference type="Gene3D" id="1.10.640.10">
    <property type="entry name" value="Haem peroxidase domain superfamily, animal type"/>
    <property type="match status" value="1"/>
</dbReference>
<dbReference type="Pfam" id="PF03098">
    <property type="entry name" value="An_peroxidase"/>
    <property type="match status" value="1"/>
</dbReference>
<keyword evidence="1" id="KW-0560">Oxidoreductase</keyword>
<dbReference type="InterPro" id="IPR037120">
    <property type="entry name" value="Haem_peroxidase_sf_animal"/>
</dbReference>
<organism evidence="4 5">
    <name type="scientific">Phyllotreta striolata</name>
    <name type="common">Striped flea beetle</name>
    <name type="synonym">Crioceris striolata</name>
    <dbReference type="NCBI Taxonomy" id="444603"/>
    <lineage>
        <taxon>Eukaryota</taxon>
        <taxon>Metazoa</taxon>
        <taxon>Ecdysozoa</taxon>
        <taxon>Arthropoda</taxon>
        <taxon>Hexapoda</taxon>
        <taxon>Insecta</taxon>
        <taxon>Pterygota</taxon>
        <taxon>Neoptera</taxon>
        <taxon>Endopterygota</taxon>
        <taxon>Coleoptera</taxon>
        <taxon>Polyphaga</taxon>
        <taxon>Cucujiformia</taxon>
        <taxon>Chrysomeloidea</taxon>
        <taxon>Chrysomelidae</taxon>
        <taxon>Galerucinae</taxon>
        <taxon>Alticini</taxon>
        <taxon>Phyllotreta</taxon>
    </lineage>
</organism>
<dbReference type="InterPro" id="IPR010255">
    <property type="entry name" value="Haem_peroxidase_sf"/>
</dbReference>
<dbReference type="GO" id="GO:0006979">
    <property type="term" value="P:response to oxidative stress"/>
    <property type="evidence" value="ECO:0007669"/>
    <property type="project" value="InterPro"/>
</dbReference>
<reference evidence="4" key="1">
    <citation type="submission" date="2022-01" db="EMBL/GenBank/DDBJ databases">
        <authorList>
            <person name="King R."/>
        </authorList>
    </citation>
    <scope>NUCLEOTIDE SEQUENCE</scope>
</reference>
<evidence type="ECO:0000313" key="5">
    <source>
        <dbReference type="Proteomes" id="UP001153712"/>
    </source>
</evidence>
<keyword evidence="1" id="KW-0575">Peroxidase</keyword>